<comment type="similarity">
    <text evidence="1">Belongs to the aldehyde dehydrogenase family.</text>
</comment>
<dbReference type="InterPro" id="IPR016163">
    <property type="entry name" value="Ald_DH_C"/>
</dbReference>
<dbReference type="GO" id="GO:0004029">
    <property type="term" value="F:aldehyde dehydrogenase (NAD+) activity"/>
    <property type="evidence" value="ECO:0007669"/>
    <property type="project" value="UniProtKB-ARBA"/>
</dbReference>
<evidence type="ECO:0000313" key="4">
    <source>
        <dbReference type="Proteomes" id="UP001202328"/>
    </source>
</evidence>
<protein>
    <submittedName>
        <fullName evidence="3">Uncharacterized protein</fullName>
    </submittedName>
</protein>
<dbReference type="AlphaFoldDB" id="A0AAD4XH15"/>
<evidence type="ECO:0000256" key="1">
    <source>
        <dbReference type="ARBA" id="ARBA00009986"/>
    </source>
</evidence>
<evidence type="ECO:0000313" key="3">
    <source>
        <dbReference type="EMBL" id="KAI3911960.1"/>
    </source>
</evidence>
<dbReference type="PANTHER" id="PTHR43860:SF2">
    <property type="entry name" value="BETAINE ALDEHYDE DEHYDROGENASE-RELATED"/>
    <property type="match status" value="1"/>
</dbReference>
<comment type="caution">
    <text evidence="3">The sequence shown here is derived from an EMBL/GenBank/DDBJ whole genome shotgun (WGS) entry which is preliminary data.</text>
</comment>
<evidence type="ECO:0000256" key="2">
    <source>
        <dbReference type="ARBA" id="ARBA00023027"/>
    </source>
</evidence>
<accession>A0AAD4XH15</accession>
<dbReference type="EMBL" id="JAJJMB010009862">
    <property type="protein sequence ID" value="KAI3911960.1"/>
    <property type="molecule type" value="Genomic_DNA"/>
</dbReference>
<gene>
    <name evidence="3" type="ORF">MKW98_010904</name>
</gene>
<name>A0AAD4XH15_9MAGN</name>
<dbReference type="Gene3D" id="3.40.309.10">
    <property type="entry name" value="Aldehyde Dehydrogenase, Chain A, domain 2"/>
    <property type="match status" value="1"/>
</dbReference>
<dbReference type="PANTHER" id="PTHR43860">
    <property type="entry name" value="BETAINE ALDEHYDE DEHYDROGENASE"/>
    <property type="match status" value="1"/>
</dbReference>
<keyword evidence="4" id="KW-1185">Reference proteome</keyword>
<dbReference type="Proteomes" id="UP001202328">
    <property type="component" value="Unassembled WGS sequence"/>
</dbReference>
<reference evidence="3" key="1">
    <citation type="submission" date="2022-04" db="EMBL/GenBank/DDBJ databases">
        <title>A functionally conserved STORR gene fusion in Papaver species that diverged 16.8 million years ago.</title>
        <authorList>
            <person name="Catania T."/>
        </authorList>
    </citation>
    <scope>NUCLEOTIDE SEQUENCE</scope>
    <source>
        <strain evidence="3">S-188037</strain>
    </source>
</reference>
<dbReference type="SUPFAM" id="SSF53720">
    <property type="entry name" value="ALDH-like"/>
    <property type="match status" value="1"/>
</dbReference>
<keyword evidence="2" id="KW-0520">NAD</keyword>
<dbReference type="InterPro" id="IPR016161">
    <property type="entry name" value="Ald_DH/histidinol_DH"/>
</dbReference>
<organism evidence="3 4">
    <name type="scientific">Papaver atlanticum</name>
    <dbReference type="NCBI Taxonomy" id="357466"/>
    <lineage>
        <taxon>Eukaryota</taxon>
        <taxon>Viridiplantae</taxon>
        <taxon>Streptophyta</taxon>
        <taxon>Embryophyta</taxon>
        <taxon>Tracheophyta</taxon>
        <taxon>Spermatophyta</taxon>
        <taxon>Magnoliopsida</taxon>
        <taxon>Ranunculales</taxon>
        <taxon>Papaveraceae</taxon>
        <taxon>Papaveroideae</taxon>
        <taxon>Papaver</taxon>
    </lineage>
</organism>
<sequence>MEKTALLYPCMTWCSFKGVIYLQADEWTIFGYFWSNGRIRSATSPLLVDESIAEAFCQRLFSWSKNIKISDPREEATFDMEEGEI</sequence>
<proteinExistence type="inferred from homology"/>